<gene>
    <name evidence="8" type="primary">CBP</name>
</gene>
<dbReference type="EMBL" id="MH507015">
    <property type="protein sequence ID" value="QDE54825.1"/>
    <property type="molecule type" value="mRNA"/>
</dbReference>
<sequence>MAVRWILFTVFISVFLIGLTKARLKKGRYPQFIHFCRGNEVYVGLPWDCHGYVHCQNANGMKMSYWQPCSSNLYFDFESKTCNWPKNVDQPCPKVRDIVGTYCQQYPDAKLLNEDHCAQYYDCSGENALPGSSTPYVSECPYPQLFNADTLKCDEFSKVDCGKRAEPLSPCDYLRHQCKEGPGCTPCTDLIPGCEGVPDGPNSYPGRLLTKFFIMCRSNKTASIEICSLATGGVFDPIQQKCTTDIDPRAVDVLCTTNPNARIEHPGICSRFYDCRGRGTGKIERECQYPFLYSPMKQQCVDFRRADCGTRYEPKAPCEYLENKCVGQKCPICEVDNPSCVGLPDGKNAFLGRENTPNYIECRNDRTIGLRKCPGGNNFDPMTRRCLQPEKKIVSPNTGDFGNIIDRETRPMVDPTLPPTGPISNLPDPNPPAIPLDPPFGGQIPPVDPRPPIDNMRPPGGSIRPPGGNTRPPTQPVFDPAPIANLADICNGKGERILADPNNCARYYNCSRYAAAIEGLGPNHLECPYPQLFSTDTGNCDDFPIIQCGGRYEPKSPCEYVTTKLNCNGPMCSLPCEERSPSCVGLRDGNNTFVGRELSPFYISCLRERTLAVGICRYGVYDTTLRYCTTELDPYSVEVFCNSRPNKVFPHIANCARYYDCSAKSEDPVFGKYLRECTYPQLFNIETLRCVPRGRANCRWRYEPKDPCEWQQNQYCPDPNGCVPCAVRFNGCRQKADGNHAVPNNNFEYLLCVNGQVENIGSCRPSTFDPINGVCSTPAFDCTGLSNGRNPMPENDMGYIICKDGRYMGKESCAPDFYDPTAKICRPGVVSANCDGYSDGLYPMRGSKTDFYRCQQGIAVESRSCAPQEFDPITQSCTSASPIIPPRPRDLGRCVNKKTGWYPLENSATDYIICVNNKEIAVDTCSPHIFDFVSRRCLLFPCRGLGDGSFEVDGTTTFFIDCRNMELVNVASCSPGIYDRTLRRCTADSAPEVELKYPSDPVQFCSTNPSAIMADPKNCAKYIDCNRRDSTLKKPFKHECSYPDLFDSYNASCKSYRIVKCGLRPEPKAPCDYETINRCTDPANNCPPCELEHPSCIGKRDGPQAIPDKPQFFVHCKDERTKSLAECPPTAPMFDPVSGTCSVGLDPLNPMPYCEANPTSVIPHPNNCAQYIDCRQRNTPLGNYKQECPYPMLVSPTDTTGTPCQSFEAVQCGSRPEPMSPCDYEQNQQCFDPANCVPCEQRYPACLGKPDGNYEFPGKPNKYIVCYKDRTIREETCDRGVFDLTTGQCRVEISFDINNPDAYCAEFPTAMLPDPTHCAHYYDCSRPESPYSRYKHECEYPKLYSIERKSCRPFPTVKCLERFEAMDACDYLQNQCRYKPNSVNCLPCNDRIPSCKNLPDGNNTFPGIDREKYYITCFRGRTLYVRTCDRGVFDPVTRNCVFAELDIKNPELYCSANRGKVIPHPENCAQYFDCSKPVGRYGPYLFECKYPELFSTMTGKCGRYSEVKCGGRFEPQDPCDYMGNQCAAQPGTDCEPCRLRLPSCVGKPNGRNTFPGRELTENFIRCFDNRTVSIELCRNGYFDPSRGECRTDIGAATIRAFCMANPDVIKENPVNCAQYFDCGKESIRARTFLRECPYPMMFSLDTSTCQNFTSVVCGNRKEYSAPCDYLQNRCNPRDSSCVPCLERLPSCVGKPDGRNSIPGEYISSSYMICYRGRTISKESCGKDRFDPTTKRCIGDVSEGMIRPYCAANPNSILAHPYNCAQYYDCRKAIGGSHLRECKYPQLFQESSQTCRNFTMVNCGEKFEPQAPCDYLQNHCGPKSTDCTPCEDRLPSCIGLPDDNNRFPGRPVSEYYIKCFRNRTVSVEACQVSKYDRTTRECSSRIDTDVLKKYCRDNPEVLIPDPNNCARYYNCSDPNVVQGLDQPYLKECTYPKLFQSASVGCQLFMMVSCKGRYTPMTPCEYVENQCFNSSCEPCESKYPNCIGQEDGSNVFPGREGSEFYVVCYKQRTVAIVSCTVGVYSHTDRACVGEMQVTPASANTPA</sequence>
<evidence type="ECO:0000313" key="8">
    <source>
        <dbReference type="EMBL" id="QDE54825.1"/>
    </source>
</evidence>
<evidence type="ECO:0000256" key="1">
    <source>
        <dbReference type="ARBA" id="ARBA00022669"/>
    </source>
</evidence>
<dbReference type="Gene3D" id="2.170.140.10">
    <property type="entry name" value="Chitin binding domain"/>
    <property type="match status" value="4"/>
</dbReference>
<feature type="signal peptide" evidence="6">
    <location>
        <begin position="1"/>
        <end position="22"/>
    </location>
</feature>
<organism evidence="8">
    <name type="scientific">Pinctada imbricata</name>
    <name type="common">Atlantic pearl-oyster</name>
    <name type="synonym">Pinctada martensii</name>
    <dbReference type="NCBI Taxonomy" id="66713"/>
    <lineage>
        <taxon>Eukaryota</taxon>
        <taxon>Metazoa</taxon>
        <taxon>Spiralia</taxon>
        <taxon>Lophotrochozoa</taxon>
        <taxon>Mollusca</taxon>
        <taxon>Bivalvia</taxon>
        <taxon>Autobranchia</taxon>
        <taxon>Pteriomorphia</taxon>
        <taxon>Pterioida</taxon>
        <taxon>Pterioidea</taxon>
        <taxon>Pteriidae</taxon>
        <taxon>Pinctada</taxon>
    </lineage>
</organism>
<keyword evidence="3" id="KW-0677">Repeat</keyword>
<feature type="domain" description="Chitin-binding type-2" evidence="7">
    <location>
        <begin position="638"/>
        <end position="700"/>
    </location>
</feature>
<dbReference type="Pfam" id="PF01607">
    <property type="entry name" value="CBM_14"/>
    <property type="match status" value="5"/>
</dbReference>
<feature type="domain" description="Chitin-binding type-2" evidence="7">
    <location>
        <begin position="252"/>
        <end position="310"/>
    </location>
</feature>
<reference evidence="8" key="1">
    <citation type="submission" date="2018-06" db="EMBL/GenBank/DDBJ databases">
        <title>Cloning and function analysis of A Novel Gene, PmCBP, in nacreous layers formation of Pinctada fucata martensii.</title>
        <authorList>
            <person name="Fan S."/>
        </authorList>
    </citation>
    <scope>NUCLEOTIDE SEQUENCE</scope>
</reference>
<keyword evidence="2 6" id="KW-0732">Signal</keyword>
<protein>
    <submittedName>
        <fullName evidence="8">Chitin-binding protein</fullName>
    </submittedName>
</protein>
<evidence type="ECO:0000256" key="3">
    <source>
        <dbReference type="ARBA" id="ARBA00022737"/>
    </source>
</evidence>
<feature type="domain" description="Chitin-binding type-2" evidence="7">
    <location>
        <begin position="1891"/>
        <end position="1954"/>
    </location>
</feature>
<keyword evidence="5" id="KW-0325">Glycoprotein</keyword>
<dbReference type="SMART" id="SM00494">
    <property type="entry name" value="ChtBD2"/>
    <property type="match status" value="20"/>
</dbReference>
<feature type="domain" description="Chitin-binding type-2" evidence="7">
    <location>
        <begin position="337"/>
        <end position="396"/>
    </location>
</feature>
<dbReference type="PANTHER" id="PTHR23301:SF0">
    <property type="entry name" value="CHITIN-BINDING TYPE-2 DOMAIN-CONTAINING PROTEIN-RELATED"/>
    <property type="match status" value="1"/>
</dbReference>
<feature type="domain" description="Chitin-binding type-2" evidence="7">
    <location>
        <begin position="1151"/>
        <end position="1214"/>
    </location>
</feature>
<feature type="domain" description="Chitin-binding type-2" evidence="7">
    <location>
        <begin position="1002"/>
        <end position="1063"/>
    </location>
</feature>
<feature type="domain" description="Chitin-binding type-2" evidence="7">
    <location>
        <begin position="1451"/>
        <end position="1511"/>
    </location>
</feature>
<keyword evidence="4" id="KW-1015">Disulfide bond</keyword>
<keyword evidence="1" id="KW-0147">Chitin-binding</keyword>
<feature type="domain" description="Chitin-binding type-2" evidence="7">
    <location>
        <begin position="1301"/>
        <end position="1361"/>
    </location>
</feature>
<evidence type="ECO:0000256" key="6">
    <source>
        <dbReference type="SAM" id="SignalP"/>
    </source>
</evidence>
<evidence type="ECO:0000256" key="2">
    <source>
        <dbReference type="ARBA" id="ARBA00022729"/>
    </source>
</evidence>
<feature type="chain" id="PRO_5021251207" evidence="6">
    <location>
        <begin position="23"/>
        <end position="2044"/>
    </location>
</feature>
<dbReference type="InterPro" id="IPR036508">
    <property type="entry name" value="Chitin-bd_dom_sf"/>
</dbReference>
<feature type="domain" description="Chitin-binding type-2" evidence="7">
    <location>
        <begin position="487"/>
        <end position="550"/>
    </location>
</feature>
<evidence type="ECO:0000259" key="7">
    <source>
        <dbReference type="PROSITE" id="PS50940"/>
    </source>
</evidence>
<dbReference type="InterPro" id="IPR051940">
    <property type="entry name" value="Chitin_bind-dev_reg"/>
</dbReference>
<evidence type="ECO:0000256" key="4">
    <source>
        <dbReference type="ARBA" id="ARBA00023157"/>
    </source>
</evidence>
<dbReference type="PANTHER" id="PTHR23301">
    <property type="entry name" value="CHITIN BINDING PERITROPHIN-A"/>
    <property type="match status" value="1"/>
</dbReference>
<dbReference type="PROSITE" id="PS50940">
    <property type="entry name" value="CHIT_BIND_II"/>
    <property type="match status" value="13"/>
</dbReference>
<feature type="domain" description="Chitin-binding type-2" evidence="7">
    <location>
        <begin position="33"/>
        <end position="94"/>
    </location>
</feature>
<dbReference type="GO" id="GO:0005576">
    <property type="term" value="C:extracellular region"/>
    <property type="evidence" value="ECO:0007669"/>
    <property type="project" value="InterPro"/>
</dbReference>
<feature type="domain" description="Chitin-binding type-2" evidence="7">
    <location>
        <begin position="1599"/>
        <end position="1659"/>
    </location>
</feature>
<evidence type="ECO:0000256" key="5">
    <source>
        <dbReference type="ARBA" id="ARBA00023180"/>
    </source>
</evidence>
<name>A0A4Y6A6T9_PINIB</name>
<accession>A0A4Y6A6T9</accession>
<dbReference type="GO" id="GO:0008061">
    <property type="term" value="F:chitin binding"/>
    <property type="evidence" value="ECO:0007669"/>
    <property type="project" value="UniProtKB-KW"/>
</dbReference>
<feature type="domain" description="Chitin-binding type-2" evidence="7">
    <location>
        <begin position="100"/>
        <end position="163"/>
    </location>
</feature>
<proteinExistence type="evidence at transcript level"/>
<dbReference type="SUPFAM" id="SSF57625">
    <property type="entry name" value="Invertebrate chitin-binding proteins"/>
    <property type="match status" value="11"/>
</dbReference>
<feature type="domain" description="Chitin-binding type-2" evidence="7">
    <location>
        <begin position="1746"/>
        <end position="1804"/>
    </location>
</feature>
<dbReference type="InterPro" id="IPR002557">
    <property type="entry name" value="Chitin-bd_dom"/>
</dbReference>